<dbReference type="Pfam" id="PF05272">
    <property type="entry name" value="VapE-like_dom"/>
    <property type="match status" value="1"/>
</dbReference>
<evidence type="ECO:0000313" key="3">
    <source>
        <dbReference type="EMBL" id="WPF90508.1"/>
    </source>
</evidence>
<geneLocation type="plasmid" evidence="3">
    <name>pAL20115c</name>
</geneLocation>
<dbReference type="InterPro" id="IPR007936">
    <property type="entry name" value="VapE-like_dom"/>
</dbReference>
<evidence type="ECO:0000256" key="1">
    <source>
        <dbReference type="SAM" id="MobiDB-lite"/>
    </source>
</evidence>
<dbReference type="CDD" id="cd01029">
    <property type="entry name" value="TOPRIM_primases"/>
    <property type="match status" value="1"/>
</dbReference>
<feature type="compositionally biased region" description="Low complexity" evidence="1">
    <location>
        <begin position="649"/>
        <end position="665"/>
    </location>
</feature>
<sequence>MIPEKELLKAIDSVNLAIEPVIGELVSKEMIPLWESEAAARDEGKKHTISLDYGKFHKVDRVINYYEGNVKKDCYPKHLKENKWIKKLPEDRSLFPLYHEDKISFAKGKWLLIHEGEKACDYALSRSFISVSLCGSLANDDDYIKGKLLLIKELGVKGIVYFADNDDAGIKKAIKIRDKALEIGFPLVIVPISKILWDAKKGDDFKEYSDKFPHHDGEMLKAQIESIIIENKFDLINIKDESKTNVHSDLKSKQAKKESKKEEVDSIALARDILLNHYQDRLKYNELKMIVELDGEEAILDDFYLTLHEDYNLQIGKTVAYDLAVRFAKKNSFNPVKDYLESLTKDDEKIDIKQLSSKLFGTEDPIYDEFLYRFLIASVARIYKHGCKSDHCLILKGNQGIGKSTFFKLLYGEEFFTDSVTGTDRDNLLVAHQNWFCELAEFETITSKKASGELKAFVSKSDDTFREPYAKSTRTIKRKFVIGGSVNEDTFLVDSTGNRRYLIIPIDQEINLEFIKKYRDVIWYQAKLAYQSGERWYLDKSSQALSEKLNKSYLHHDSWDSPELEGWLSLKTKGVSTREILTQFLGVSEKDINKGHEMRLGKIMKGNGWINKQMMINGKRQRLWIINDDYSTYINLTTQPQLDEQEMSTPGSQPQQGITQPTQPTHLKSLNFETKDETIDSKGFVDAQESLPKIDEYDEYHESMKSQQGFQNYSTSTQPEEKIENQMSNDSYELDFAEAKKEINKLFDQLGMSTKEERLNFVRDLFGGEVTNFYSLTNKQIEELFVTLQSLV</sequence>
<evidence type="ECO:0000259" key="2">
    <source>
        <dbReference type="Pfam" id="PF05272"/>
    </source>
</evidence>
<protein>
    <submittedName>
        <fullName evidence="3">VapE family protein</fullName>
    </submittedName>
</protein>
<proteinExistence type="predicted"/>
<reference evidence="3" key="1">
    <citation type="submission" date="2023-11" db="EMBL/GenBank/DDBJ databases">
        <title>Genome sequence of Cyanobacterium aponinum BCRC AL20115.</title>
        <authorList>
            <person name="Chang H.-Y."/>
            <person name="Lin K.-M."/>
            <person name="Hsueh H.-T."/>
            <person name="Chu H.-A."/>
            <person name="Kuo C.-H."/>
        </authorList>
    </citation>
    <scope>NUCLEOTIDE SEQUENCE</scope>
    <source>
        <strain evidence="3">AL20115</strain>
        <plasmid evidence="3">pAL20115c</plasmid>
    </source>
</reference>
<accession>A0AAF0ZHB5</accession>
<name>A0AAF0ZHB5_9CHRO</name>
<dbReference type="RefSeq" id="WP_320002376.1">
    <property type="nucleotide sequence ID" value="NZ_CP138351.1"/>
</dbReference>
<feature type="domain" description="Virulence-associated protein E-like" evidence="2">
    <location>
        <begin position="340"/>
        <end position="553"/>
    </location>
</feature>
<dbReference type="AlphaFoldDB" id="A0AAF0ZHB5"/>
<dbReference type="EMBL" id="CP138351">
    <property type="protein sequence ID" value="WPF90508.1"/>
    <property type="molecule type" value="Genomic_DNA"/>
</dbReference>
<dbReference type="PANTHER" id="PTHR34985">
    <property type="entry name" value="SLR0554 PROTEIN"/>
    <property type="match status" value="1"/>
</dbReference>
<feature type="region of interest" description="Disordered" evidence="1">
    <location>
        <begin position="643"/>
        <end position="665"/>
    </location>
</feature>
<keyword evidence="3" id="KW-0614">Plasmid</keyword>
<organism evidence="3">
    <name type="scientific">Cyanobacterium aponinum AL20115</name>
    <dbReference type="NCBI Taxonomy" id="3090662"/>
    <lineage>
        <taxon>Bacteria</taxon>
        <taxon>Bacillati</taxon>
        <taxon>Cyanobacteriota</taxon>
        <taxon>Cyanophyceae</taxon>
        <taxon>Oscillatoriophycideae</taxon>
        <taxon>Chroococcales</taxon>
        <taxon>Geminocystaceae</taxon>
        <taxon>Cyanobacterium</taxon>
    </lineage>
</organism>
<dbReference type="PANTHER" id="PTHR34985:SF1">
    <property type="entry name" value="SLR0554 PROTEIN"/>
    <property type="match status" value="1"/>
</dbReference>
<dbReference type="InterPro" id="IPR034154">
    <property type="entry name" value="TOPRIM_DnaG/twinkle"/>
</dbReference>
<gene>
    <name evidence="3" type="ORF">SAY89_18310</name>
</gene>